<reference evidence="1 2" key="1">
    <citation type="submission" date="2019-04" db="EMBL/GenBank/DDBJ databases">
        <title>Saccharibacteria TM7 genomes.</title>
        <authorList>
            <person name="Bor B."/>
            <person name="He X."/>
            <person name="Chen T."/>
            <person name="Dewhirst F.E."/>
        </authorList>
    </citation>
    <scope>NUCLEOTIDE SEQUENCE [LARGE SCALE GENOMIC DNA]</scope>
    <source>
        <strain evidence="1 2">BB001</strain>
    </source>
</reference>
<organism evidence="1 2">
    <name type="scientific">Candidatus Nanosynbacter featherlites</name>
    <dbReference type="NCBI Taxonomy" id="2572088"/>
    <lineage>
        <taxon>Bacteria</taxon>
        <taxon>Candidatus Saccharimonadota</taxon>
        <taxon>Candidatus Saccharimonadia</taxon>
        <taxon>Candidatus Nanosynbacterales</taxon>
        <taxon>Candidatus Nanosynbacteraceae</taxon>
        <taxon>Candidatus Nanosynbacter</taxon>
    </lineage>
</organism>
<accession>A0A4V1GDM9</accession>
<dbReference type="EMBL" id="CP040004">
    <property type="protein sequence ID" value="QCT42346.1"/>
    <property type="molecule type" value="Genomic_DNA"/>
</dbReference>
<dbReference type="OrthoDB" id="9787859at2"/>
<dbReference type="Proteomes" id="UP000310639">
    <property type="component" value="Chromosome"/>
</dbReference>
<keyword evidence="2" id="KW-1185">Reference proteome</keyword>
<dbReference type="RefSeq" id="WP_138079210.1">
    <property type="nucleotide sequence ID" value="NZ_CP040004.1"/>
</dbReference>
<gene>
    <name evidence="1" type="ORF">FBF37_02600</name>
</gene>
<proteinExistence type="predicted"/>
<protein>
    <submittedName>
        <fullName evidence="1">Uncharacterized protein</fullName>
    </submittedName>
</protein>
<evidence type="ECO:0000313" key="1">
    <source>
        <dbReference type="EMBL" id="QCT42346.1"/>
    </source>
</evidence>
<dbReference type="KEGG" id="nft:FBF37_02600"/>
<dbReference type="AlphaFoldDB" id="A0A4V1GDM9"/>
<name>A0A4V1GDM9_9BACT</name>
<evidence type="ECO:0000313" key="2">
    <source>
        <dbReference type="Proteomes" id="UP000310639"/>
    </source>
</evidence>
<sequence length="130" mass="15302">MSSNIKLSLPELVAEAFPVLKDATYIRSFAPLCVLYQDTEFHLFQSPGRDFLRSFILVATDYSDPLDQSYELKNLTGSYEFEFTHIITPYKNKEFIEIRQHDDMADYDIRSLDGRWCYYVAEATYKPDWT</sequence>